<evidence type="ECO:0000313" key="2">
    <source>
        <dbReference type="EMBL" id="EFI98843.1"/>
    </source>
</evidence>
<dbReference type="OrthoDB" id="10439089at2759"/>
<dbReference type="KEGG" id="scm:SCHCO_02491013"/>
<dbReference type="Proteomes" id="UP000007431">
    <property type="component" value="Unassembled WGS sequence"/>
</dbReference>
<dbReference type="GeneID" id="9585371"/>
<dbReference type="HOGENOM" id="CLU_821731_0_0_1"/>
<keyword evidence="3" id="KW-1185">Reference proteome</keyword>
<dbReference type="VEuPathDB" id="FungiDB:SCHCODRAFT_02491013"/>
<feature type="compositionally biased region" description="Low complexity" evidence="1">
    <location>
        <begin position="281"/>
        <end position="292"/>
    </location>
</feature>
<sequence>MASNFKFSQPPSTPRHLAPGYGAPLPLIAPLQPHRAPRESVPPAGSPSTPLGCSPPRPPAPVPVPAPVELLPSPDYIARLELENSHLREDNRASLENVVHRRSLEERDAQLRQTGVVLEQQRGCVDELSQRLAHSVEELEGTWERLADMSTALSEVGEGRAAAHVQLREVKEVLRGVAFDRDFLRAALGARERKLYWVDHALEGLEARNSSLRAPAGGSAGELDAQYLALQGQYLRLLREFRRSRVPRALCRHILHDRNRWRASYLGTASPPSIPPPPYSDPSSPMESVSSNVAVEGAGSAVASGSQPPARAVLEGLEEGEIVEDGGVMGAEELMYPD</sequence>
<feature type="region of interest" description="Disordered" evidence="1">
    <location>
        <begin position="1"/>
        <end position="63"/>
    </location>
</feature>
<gene>
    <name evidence="2" type="ORF">SCHCODRAFT_106696</name>
</gene>
<accession>D8PZD5</accession>
<name>D8PZD5_SCHCM</name>
<feature type="compositionally biased region" description="Pro residues" evidence="1">
    <location>
        <begin position="53"/>
        <end position="63"/>
    </location>
</feature>
<feature type="compositionally biased region" description="Polar residues" evidence="1">
    <location>
        <begin position="1"/>
        <end position="10"/>
    </location>
</feature>
<protein>
    <submittedName>
        <fullName evidence="2">Uncharacterized protein</fullName>
    </submittedName>
</protein>
<proteinExistence type="predicted"/>
<dbReference type="InParanoid" id="D8PZD5"/>
<feature type="region of interest" description="Disordered" evidence="1">
    <location>
        <begin position="266"/>
        <end position="292"/>
    </location>
</feature>
<dbReference type="EMBL" id="GL377304">
    <property type="protein sequence ID" value="EFI98843.1"/>
    <property type="molecule type" value="Genomic_DNA"/>
</dbReference>
<evidence type="ECO:0000313" key="3">
    <source>
        <dbReference type="Proteomes" id="UP000007431"/>
    </source>
</evidence>
<dbReference type="AlphaFoldDB" id="D8PZD5"/>
<dbReference type="RefSeq" id="XP_003033746.1">
    <property type="nucleotide sequence ID" value="XM_003033700.1"/>
</dbReference>
<reference evidence="2 3" key="1">
    <citation type="journal article" date="2010" name="Nat. Biotechnol.">
        <title>Genome sequence of the model mushroom Schizophyllum commune.</title>
        <authorList>
            <person name="Ohm R.A."/>
            <person name="de Jong J.F."/>
            <person name="Lugones L.G."/>
            <person name="Aerts A."/>
            <person name="Kothe E."/>
            <person name="Stajich J.E."/>
            <person name="de Vries R.P."/>
            <person name="Record E."/>
            <person name="Levasseur A."/>
            <person name="Baker S.E."/>
            <person name="Bartholomew K.A."/>
            <person name="Coutinho P.M."/>
            <person name="Erdmann S."/>
            <person name="Fowler T.J."/>
            <person name="Gathman A.C."/>
            <person name="Lombard V."/>
            <person name="Henrissat B."/>
            <person name="Knabe N."/>
            <person name="Kuees U."/>
            <person name="Lilly W.W."/>
            <person name="Lindquist E."/>
            <person name="Lucas S."/>
            <person name="Magnuson J.K."/>
            <person name="Piumi F."/>
            <person name="Raudaskoski M."/>
            <person name="Salamov A."/>
            <person name="Schmutz J."/>
            <person name="Schwarze F.W.M.R."/>
            <person name="vanKuyk P.A."/>
            <person name="Horton J.S."/>
            <person name="Grigoriev I.V."/>
            <person name="Woesten H.A.B."/>
        </authorList>
    </citation>
    <scope>NUCLEOTIDE SEQUENCE [LARGE SCALE GENOMIC DNA]</scope>
    <source>
        <strain evidence="3">H4-8 / FGSC 9210</strain>
    </source>
</reference>
<organism evidence="3">
    <name type="scientific">Schizophyllum commune (strain H4-8 / FGSC 9210)</name>
    <name type="common">Split gill fungus</name>
    <dbReference type="NCBI Taxonomy" id="578458"/>
    <lineage>
        <taxon>Eukaryota</taxon>
        <taxon>Fungi</taxon>
        <taxon>Dikarya</taxon>
        <taxon>Basidiomycota</taxon>
        <taxon>Agaricomycotina</taxon>
        <taxon>Agaricomycetes</taxon>
        <taxon>Agaricomycetidae</taxon>
        <taxon>Agaricales</taxon>
        <taxon>Schizophyllaceae</taxon>
        <taxon>Schizophyllum</taxon>
    </lineage>
</organism>
<feature type="non-terminal residue" evidence="2">
    <location>
        <position position="338"/>
    </location>
</feature>
<evidence type="ECO:0000256" key="1">
    <source>
        <dbReference type="SAM" id="MobiDB-lite"/>
    </source>
</evidence>